<reference evidence="2 3" key="1">
    <citation type="submission" date="2016-07" db="EMBL/GenBank/DDBJ databases">
        <title>Multiple horizontal gene transfer events from other fungi enriched the ability of initially mycotrophic Trichoderma (Ascomycota) to feed on dead plant biomass.</title>
        <authorList>
            <consortium name="DOE Joint Genome Institute"/>
            <person name="Aerts A."/>
            <person name="Atanasova L."/>
            <person name="Chenthamara K."/>
            <person name="Zhang J."/>
            <person name="Grujic M."/>
            <person name="Henrissat B."/>
            <person name="Kuo A."/>
            <person name="Salamov A."/>
            <person name="Lipzen A."/>
            <person name="Labutti K."/>
            <person name="Barry K."/>
            <person name="Miao Y."/>
            <person name="Rahimi M.J."/>
            <person name="Shen Q."/>
            <person name="Grigoriev I.V."/>
            <person name="Kubicek C.P."/>
            <person name="Druzhinina I.S."/>
        </authorList>
    </citation>
    <scope>NUCLEOTIDE SEQUENCE [LARGE SCALE GENOMIC DNA]</scope>
    <source>
        <strain evidence="2 3">CBS 433.97</strain>
    </source>
</reference>
<keyword evidence="1" id="KW-1133">Transmembrane helix</keyword>
<dbReference type="Proteomes" id="UP000240493">
    <property type="component" value="Unassembled WGS sequence"/>
</dbReference>
<keyword evidence="1" id="KW-0812">Transmembrane</keyword>
<accession>A0A2T3YWE8</accession>
<keyword evidence="3" id="KW-1185">Reference proteome</keyword>
<evidence type="ECO:0000313" key="2">
    <source>
        <dbReference type="EMBL" id="PTB36860.1"/>
    </source>
</evidence>
<evidence type="ECO:0000313" key="3">
    <source>
        <dbReference type="Proteomes" id="UP000240493"/>
    </source>
</evidence>
<proteinExistence type="predicted"/>
<dbReference type="EMBL" id="KZ679269">
    <property type="protein sequence ID" value="PTB36860.1"/>
    <property type="molecule type" value="Genomic_DNA"/>
</dbReference>
<organism evidence="2 3">
    <name type="scientific">Trichoderma asperellum (strain ATCC 204424 / CBS 433.97 / NBRC 101777)</name>
    <dbReference type="NCBI Taxonomy" id="1042311"/>
    <lineage>
        <taxon>Eukaryota</taxon>
        <taxon>Fungi</taxon>
        <taxon>Dikarya</taxon>
        <taxon>Ascomycota</taxon>
        <taxon>Pezizomycotina</taxon>
        <taxon>Sordariomycetes</taxon>
        <taxon>Hypocreomycetidae</taxon>
        <taxon>Hypocreales</taxon>
        <taxon>Hypocreaceae</taxon>
        <taxon>Trichoderma</taxon>
    </lineage>
</organism>
<gene>
    <name evidence="2" type="ORF">M441DRAFT_270782</name>
</gene>
<dbReference type="AlphaFoldDB" id="A0A2T3YWE8"/>
<sequence>MTDGFSCIEYFVMETLLCDMVGNVTYHDCFGLKRLVLGLNWCLICVVTFCFLPSYLHALLLLYSQQYPYMLNAR</sequence>
<keyword evidence="1" id="KW-0472">Membrane</keyword>
<evidence type="ECO:0000256" key="1">
    <source>
        <dbReference type="SAM" id="Phobius"/>
    </source>
</evidence>
<protein>
    <submittedName>
        <fullName evidence="2">Uncharacterized protein</fullName>
    </submittedName>
</protein>
<feature type="transmembrane region" description="Helical" evidence="1">
    <location>
        <begin position="38"/>
        <end position="64"/>
    </location>
</feature>
<name>A0A2T3YWE8_TRIA4</name>